<evidence type="ECO:0000313" key="9">
    <source>
        <dbReference type="Proteomes" id="UP000679179"/>
    </source>
</evidence>
<keyword evidence="5" id="KW-0663">Pyridoxal phosphate</keyword>
<dbReference type="GO" id="GO:0008483">
    <property type="term" value="F:transaminase activity"/>
    <property type="evidence" value="ECO:0007669"/>
    <property type="project" value="UniProtKB-KW"/>
</dbReference>
<dbReference type="Gene3D" id="3.90.1150.10">
    <property type="entry name" value="Aspartate Aminotransferase, domain 1"/>
    <property type="match status" value="1"/>
</dbReference>
<sequence>MKKNFLADRFTREDLVPLEVIEDLANQYEDLINLSFGDSDITTNKNIIKAAFKDAKKGHTHYTKSLGDRELHQEISNYYKEEYDYSVDISEMIVVVGACHGMFLALSAVISPGDEVIIHEPYFTPYKSQVELVRGKAVVIPTYEEDNFEISIDALEKSITTKTKAIIINSPCNPTGHNFSIESILSIAALAKKYNLLILSDEVYSSFCFKEKFIPITTIEDMKERTITINSFSKNFAMTGWRVGYVLAPKYIIQCMNRINEGVCYTAPSISQRAALHALRLRKSAEAEIIKEFKKRMSYSYERLKNIPGISVREPEGTIYLFPSIKGTGLTSEEFCKRLANEAHVLVMPGNMFGHSGEGYIRIACTVEQKKLKVAFDRIEKFIYSNIKAPFI</sequence>
<evidence type="ECO:0000256" key="2">
    <source>
        <dbReference type="ARBA" id="ARBA00007441"/>
    </source>
</evidence>
<dbReference type="FunFam" id="3.40.640.10:FF:000033">
    <property type="entry name" value="Aspartate aminotransferase"/>
    <property type="match status" value="1"/>
</dbReference>
<dbReference type="InterPro" id="IPR004838">
    <property type="entry name" value="NHTrfase_class1_PyrdxlP-BS"/>
</dbReference>
<comment type="cofactor">
    <cofactor evidence="1 6">
        <name>pyridoxal 5'-phosphate</name>
        <dbReference type="ChEBI" id="CHEBI:597326"/>
    </cofactor>
</comment>
<keyword evidence="3 6" id="KW-0032">Aminotransferase</keyword>
<evidence type="ECO:0000256" key="5">
    <source>
        <dbReference type="ARBA" id="ARBA00022898"/>
    </source>
</evidence>
<dbReference type="Pfam" id="PF00155">
    <property type="entry name" value="Aminotran_1_2"/>
    <property type="match status" value="1"/>
</dbReference>
<dbReference type="PANTHER" id="PTHR46383">
    <property type="entry name" value="ASPARTATE AMINOTRANSFERASE"/>
    <property type="match status" value="1"/>
</dbReference>
<protein>
    <recommendedName>
        <fullName evidence="6">Aminotransferase</fullName>
        <ecNumber evidence="6">2.6.1.-</ecNumber>
    </recommendedName>
</protein>
<dbReference type="InterPro" id="IPR050596">
    <property type="entry name" value="AspAT/PAT-like"/>
</dbReference>
<feature type="domain" description="Aminotransferase class I/classII large" evidence="7">
    <location>
        <begin position="30"/>
        <end position="379"/>
    </location>
</feature>
<evidence type="ECO:0000313" key="8">
    <source>
        <dbReference type="EMBL" id="GIM27594.1"/>
    </source>
</evidence>
<evidence type="ECO:0000256" key="6">
    <source>
        <dbReference type="RuleBase" id="RU000481"/>
    </source>
</evidence>
<evidence type="ECO:0000256" key="4">
    <source>
        <dbReference type="ARBA" id="ARBA00022679"/>
    </source>
</evidence>
<dbReference type="EC" id="2.6.1.-" evidence="6"/>
<evidence type="ECO:0000256" key="3">
    <source>
        <dbReference type="ARBA" id="ARBA00022576"/>
    </source>
</evidence>
<dbReference type="NCBIfam" id="NF004975">
    <property type="entry name" value="PRK06348.1"/>
    <property type="match status" value="1"/>
</dbReference>
<organism evidence="8 9">
    <name type="scientific">Clostridium polyendosporum</name>
    <dbReference type="NCBI Taxonomy" id="69208"/>
    <lineage>
        <taxon>Bacteria</taxon>
        <taxon>Bacillati</taxon>
        <taxon>Bacillota</taxon>
        <taxon>Clostridia</taxon>
        <taxon>Eubacteriales</taxon>
        <taxon>Clostridiaceae</taxon>
        <taxon>Clostridium</taxon>
    </lineage>
</organism>
<dbReference type="InterPro" id="IPR015424">
    <property type="entry name" value="PyrdxlP-dep_Trfase"/>
</dbReference>
<proteinExistence type="inferred from homology"/>
<dbReference type="PANTHER" id="PTHR46383:SF1">
    <property type="entry name" value="ASPARTATE AMINOTRANSFERASE"/>
    <property type="match status" value="1"/>
</dbReference>
<comment type="similarity">
    <text evidence="2 6">Belongs to the class-I pyridoxal-phosphate-dependent aminotransferase family.</text>
</comment>
<evidence type="ECO:0000259" key="7">
    <source>
        <dbReference type="Pfam" id="PF00155"/>
    </source>
</evidence>
<reference evidence="8" key="1">
    <citation type="submission" date="2021-03" db="EMBL/GenBank/DDBJ databases">
        <title>Taxonomic study of Clostridium polyendosporum from meadow-gley soil under rice.</title>
        <authorList>
            <person name="Kobayashi H."/>
            <person name="Tanizawa Y."/>
            <person name="Yagura M."/>
        </authorList>
    </citation>
    <scope>NUCLEOTIDE SEQUENCE</scope>
    <source>
        <strain evidence="8">JCM 30710</strain>
    </source>
</reference>
<dbReference type="InterPro" id="IPR004839">
    <property type="entry name" value="Aminotransferase_I/II_large"/>
</dbReference>
<dbReference type="GO" id="GO:0030170">
    <property type="term" value="F:pyridoxal phosphate binding"/>
    <property type="evidence" value="ECO:0007669"/>
    <property type="project" value="InterPro"/>
</dbReference>
<name>A0A919RWH0_9CLOT</name>
<dbReference type="AlphaFoldDB" id="A0A919RWH0"/>
<evidence type="ECO:0000256" key="1">
    <source>
        <dbReference type="ARBA" id="ARBA00001933"/>
    </source>
</evidence>
<comment type="caution">
    <text evidence="8">The sequence shown here is derived from an EMBL/GenBank/DDBJ whole genome shotgun (WGS) entry which is preliminary data.</text>
</comment>
<dbReference type="InterPro" id="IPR015422">
    <property type="entry name" value="PyrdxlP-dep_Trfase_small"/>
</dbReference>
<dbReference type="InterPro" id="IPR015421">
    <property type="entry name" value="PyrdxlP-dep_Trfase_major"/>
</dbReference>
<keyword evidence="4 6" id="KW-0808">Transferase</keyword>
<accession>A0A919RWH0</accession>
<dbReference type="GO" id="GO:0006520">
    <property type="term" value="P:amino acid metabolic process"/>
    <property type="evidence" value="ECO:0007669"/>
    <property type="project" value="InterPro"/>
</dbReference>
<gene>
    <name evidence="8" type="ORF">CPJCM30710_02600</name>
</gene>
<dbReference type="Proteomes" id="UP000679179">
    <property type="component" value="Unassembled WGS sequence"/>
</dbReference>
<keyword evidence="9" id="KW-1185">Reference proteome</keyword>
<dbReference type="SUPFAM" id="SSF53383">
    <property type="entry name" value="PLP-dependent transferases"/>
    <property type="match status" value="1"/>
</dbReference>
<dbReference type="Gene3D" id="3.40.640.10">
    <property type="entry name" value="Type I PLP-dependent aspartate aminotransferase-like (Major domain)"/>
    <property type="match status" value="1"/>
</dbReference>
<dbReference type="EMBL" id="BOPZ01000002">
    <property type="protein sequence ID" value="GIM27594.1"/>
    <property type="molecule type" value="Genomic_DNA"/>
</dbReference>
<dbReference type="CDD" id="cd00609">
    <property type="entry name" value="AAT_like"/>
    <property type="match status" value="1"/>
</dbReference>
<dbReference type="PROSITE" id="PS00105">
    <property type="entry name" value="AA_TRANSFER_CLASS_1"/>
    <property type="match status" value="1"/>
</dbReference>
<dbReference type="RefSeq" id="WP_212902355.1">
    <property type="nucleotide sequence ID" value="NZ_BOPZ01000002.1"/>
</dbReference>